<dbReference type="Gene3D" id="1.10.1200.10">
    <property type="entry name" value="ACP-like"/>
    <property type="match status" value="1"/>
</dbReference>
<proteinExistence type="inferred from homology"/>
<dbReference type="Gene3D" id="3.30.300.30">
    <property type="match status" value="1"/>
</dbReference>
<dbReference type="EMBL" id="WUBI01000002">
    <property type="protein sequence ID" value="MWV44649.1"/>
    <property type="molecule type" value="Genomic_DNA"/>
</dbReference>
<evidence type="ECO:0000256" key="2">
    <source>
        <dbReference type="ARBA" id="ARBA00006432"/>
    </source>
</evidence>
<evidence type="ECO:0000256" key="4">
    <source>
        <dbReference type="ARBA" id="ARBA00022832"/>
    </source>
</evidence>
<dbReference type="InterPro" id="IPR025110">
    <property type="entry name" value="AMP-bd_C"/>
</dbReference>
<dbReference type="InterPro" id="IPR020845">
    <property type="entry name" value="AMP-binding_CS"/>
</dbReference>
<dbReference type="InterPro" id="IPR036736">
    <property type="entry name" value="ACP-like_sf"/>
</dbReference>
<reference evidence="8 9" key="1">
    <citation type="submission" date="2019-12" db="EMBL/GenBank/DDBJ databases">
        <title>Paenibacillus sp. nov., an endophytic bacterium isolated from the stem of Dendrobium.</title>
        <authorList>
            <person name="Zhao R."/>
        </authorList>
    </citation>
    <scope>NUCLEOTIDE SEQUENCE [LARGE SCALE GENOMIC DNA]</scope>
    <source>
        <strain evidence="8 9">HJL G12</strain>
    </source>
</reference>
<dbReference type="PROSITE" id="PS00455">
    <property type="entry name" value="AMP_BINDING"/>
    <property type="match status" value="2"/>
</dbReference>
<dbReference type="GO" id="GO:0006631">
    <property type="term" value="P:fatty acid metabolic process"/>
    <property type="evidence" value="ECO:0007669"/>
    <property type="project" value="UniProtKB-KW"/>
</dbReference>
<dbReference type="Gene3D" id="3.30.559.30">
    <property type="entry name" value="Nonribosomal peptide synthetase, condensation domain"/>
    <property type="match status" value="1"/>
</dbReference>
<keyword evidence="5" id="KW-0443">Lipid metabolism</keyword>
<dbReference type="InterPro" id="IPR001242">
    <property type="entry name" value="Condensation_dom"/>
</dbReference>
<dbReference type="Pfam" id="PF00550">
    <property type="entry name" value="PP-binding"/>
    <property type="match status" value="1"/>
</dbReference>
<dbReference type="GO" id="GO:0043041">
    <property type="term" value="P:amino acid activation for nonribosomal peptide biosynthetic process"/>
    <property type="evidence" value="ECO:0007669"/>
    <property type="project" value="TreeGrafter"/>
</dbReference>
<dbReference type="SUPFAM" id="SSF52777">
    <property type="entry name" value="CoA-dependent acyltransferases"/>
    <property type="match status" value="2"/>
</dbReference>
<dbReference type="GO" id="GO:0009366">
    <property type="term" value="C:enterobactin synthetase complex"/>
    <property type="evidence" value="ECO:0007669"/>
    <property type="project" value="TreeGrafter"/>
</dbReference>
<dbReference type="GO" id="GO:0031177">
    <property type="term" value="F:phosphopantetheine binding"/>
    <property type="evidence" value="ECO:0007669"/>
    <property type="project" value="TreeGrafter"/>
</dbReference>
<dbReference type="InterPro" id="IPR042099">
    <property type="entry name" value="ANL_N_sf"/>
</dbReference>
<dbReference type="PANTHER" id="PTHR45527">
    <property type="entry name" value="NONRIBOSOMAL PEPTIDE SYNTHETASE"/>
    <property type="match status" value="1"/>
</dbReference>
<dbReference type="CDD" id="cd05931">
    <property type="entry name" value="FAAL"/>
    <property type="match status" value="1"/>
</dbReference>
<dbReference type="GO" id="GO:0005829">
    <property type="term" value="C:cytosol"/>
    <property type="evidence" value="ECO:0007669"/>
    <property type="project" value="TreeGrafter"/>
</dbReference>
<evidence type="ECO:0000256" key="6">
    <source>
        <dbReference type="SAM" id="Coils"/>
    </source>
</evidence>
<dbReference type="SUPFAM" id="SSF56801">
    <property type="entry name" value="Acetyl-CoA synthetase-like"/>
    <property type="match status" value="2"/>
</dbReference>
<dbReference type="PROSITE" id="PS50075">
    <property type="entry name" value="CARRIER"/>
    <property type="match status" value="1"/>
</dbReference>
<dbReference type="GO" id="GO:0071766">
    <property type="term" value="P:Actinobacterium-type cell wall biogenesis"/>
    <property type="evidence" value="ECO:0007669"/>
    <property type="project" value="UniProtKB-ARBA"/>
</dbReference>
<dbReference type="InterPro" id="IPR045851">
    <property type="entry name" value="AMP-bd_C_sf"/>
</dbReference>
<keyword evidence="6" id="KW-0175">Coiled coil</keyword>
<dbReference type="FunFam" id="3.40.50.12780:FF:000013">
    <property type="entry name" value="Long-chain-fatty-acid--AMP ligase FadD32"/>
    <property type="match status" value="1"/>
</dbReference>
<organism evidence="8 9">
    <name type="scientific">Paenibacillus dendrobii</name>
    <dbReference type="NCBI Taxonomy" id="2691084"/>
    <lineage>
        <taxon>Bacteria</taxon>
        <taxon>Bacillati</taxon>
        <taxon>Bacillota</taxon>
        <taxon>Bacilli</taxon>
        <taxon>Bacillales</taxon>
        <taxon>Paenibacillaceae</taxon>
        <taxon>Paenibacillus</taxon>
    </lineage>
</organism>
<comment type="cofactor">
    <cofactor evidence="1">
        <name>pantetheine 4'-phosphate</name>
        <dbReference type="ChEBI" id="CHEBI:47942"/>
    </cofactor>
</comment>
<comment type="caution">
    <text evidence="8">The sequence shown here is derived from an EMBL/GenBank/DDBJ whole genome shotgun (WGS) entry which is preliminary data.</text>
</comment>
<evidence type="ECO:0000313" key="9">
    <source>
        <dbReference type="Proteomes" id="UP000460318"/>
    </source>
</evidence>
<dbReference type="GO" id="GO:0047527">
    <property type="term" value="F:2,3-dihydroxybenzoate-serine ligase activity"/>
    <property type="evidence" value="ECO:0007669"/>
    <property type="project" value="TreeGrafter"/>
</dbReference>
<dbReference type="GO" id="GO:0009239">
    <property type="term" value="P:enterobactin biosynthetic process"/>
    <property type="evidence" value="ECO:0007669"/>
    <property type="project" value="TreeGrafter"/>
</dbReference>
<dbReference type="InterPro" id="IPR040097">
    <property type="entry name" value="FAAL/FAAC"/>
</dbReference>
<dbReference type="InterPro" id="IPR023213">
    <property type="entry name" value="CAT-like_dom_sf"/>
</dbReference>
<dbReference type="Pfam" id="PF23024">
    <property type="entry name" value="AMP-dom_DIP2-like"/>
    <property type="match status" value="1"/>
</dbReference>
<sequence>MSHYASLVEMVRRRATDQPQRQALGFMVNGLEQELTYSELDSRARSMASVLQEMKLEGERALLMYPPGLEYITAFFGCLYAGIIAVPVYPPRLNRSLSRIESIVCNAQATLALTNDRIYQSLQSQLTDSPELRQLKWMTSEDFISGSNPDNWKEMSVGPDSLVFLQYTSGSTSQPKGVRLTNRNLLHNASRIKESFGLTDETKLVLWLPPYHDMGLIGGIIAPIFAGFPSTLMAPVDFLQSPYQWLKAISDKQATVSGGPNFAYDLCVESITDQQMESLDLTSWSLAFNGAEPIRTGTLKRFSDKFSACGFKQSTYYPCYGLAESVLLVTGGEVGKGAVMGQFSKKALGDHRVQVPENPEDCSVLVSSGKNMAGQELRIVHPQSSAICGEDEIGEVWVASSSVADGYWNNQEASEQSFGRTLPNDPCSYLATGDLGFICDGELYITGRKKDLLIIHGINYYPQDIEAAAEQSHPSLRLGHSAAFSVDVNHQEQLVIVHEVERRFRKSLEVSEVADAIRTRIAGDFSLQTYAVILLNPGRIPKTSSGKIQRHLCKKEFLEGTLDAIGDSYISNETTDWTVPDKEELLNLPIEKRVILMESYVGELLANALKIDKARIPKEESISNWGLDSLAALEMVNQVYTDLGASLSVVNLLNGMSLPDLALEISRSLDEQTDPVLPTIQREISVYRPLSYGQKALWFLQQYEPENTAYNISFAFKASEGLNEDVLRQAFQYLVDRHEVLRTVYPVEGKLPVAYVHPERAADFCMIEVSENDRFVLRKLVTEAANEPFHLQDQDVLRIRLYRTPDEGDILLISVHHIATDLWSLVQLMDELDQIYPALCRGEHAKLPVLVGRYGDYVTQHEEMLNSSRGEELAAYWEQQFTSQPHQLTLPLDKSRPKHTTYKGSSYDFEIGKTLTHSLKDMSRTHGVTLYSLLMASFQVLLHHYSGQADIQVGTPTAERYDPKMKETVGYFVNPVVIRGRFEDNPAFAQFLKTIQEQTLGALENQGFPFALLLERLQVAREPGVNPLFQVMFVLEKPQKMDHLSKIILGQSEVNFKLCGLELESFGLEMQTSQFDLTLIIAETEGTLGARMEYNTDLFEPETICTMAESFQALLGEVVAHPECPVSHLSVLSDKIRHQTVTEWNKTGRDYRLDKPLIQWIEEQAERTPDAMAIRFEDLQLTYRELDQEAERLARRLRRLGAGPDGFVGISAERSLDMMVGLLGILKSGAAYVPLDPAYPRERLAFMLEDAGVPILLTQSHLAPELPEHSAHVVLLDGPGEMLEDGEEEAAKRAAGRKDAIYMIYTSGSTGKPKGVINIQEAVVNRLLWMQETFGLTPEDRVMQKTPISFDVSVWELFWPLMTGAGLVLAAPEGHKDPDYLLKLIQKEKITTLHFVPSMLHMFVEQPGVEDLPSLKRIICSGEALPYALQER</sequence>
<dbReference type="Gene3D" id="3.40.50.12780">
    <property type="entry name" value="N-terminal domain of ligase-like"/>
    <property type="match status" value="1"/>
</dbReference>
<comment type="similarity">
    <text evidence="2">Belongs to the ATP-dependent AMP-binding enzyme family.</text>
</comment>
<accession>A0A7X3IIP8</accession>
<dbReference type="SUPFAM" id="SSF47336">
    <property type="entry name" value="ACP-like"/>
    <property type="match status" value="1"/>
</dbReference>
<dbReference type="InterPro" id="IPR009081">
    <property type="entry name" value="PP-bd_ACP"/>
</dbReference>
<evidence type="ECO:0000259" key="7">
    <source>
        <dbReference type="PROSITE" id="PS50075"/>
    </source>
</evidence>
<feature type="domain" description="Carrier" evidence="7">
    <location>
        <begin position="595"/>
        <end position="669"/>
    </location>
</feature>
<feature type="non-terminal residue" evidence="8">
    <location>
        <position position="1432"/>
    </location>
</feature>
<dbReference type="Gene3D" id="3.40.50.980">
    <property type="match status" value="2"/>
</dbReference>
<name>A0A7X3IIP8_9BACL</name>
<gene>
    <name evidence="8" type="ORF">GRF59_13605</name>
</gene>
<keyword evidence="9" id="KW-1185">Reference proteome</keyword>
<dbReference type="FunFam" id="3.40.50.980:FF:000001">
    <property type="entry name" value="Non-ribosomal peptide synthetase"/>
    <property type="match status" value="1"/>
</dbReference>
<dbReference type="GO" id="GO:0008610">
    <property type="term" value="P:lipid biosynthetic process"/>
    <property type="evidence" value="ECO:0007669"/>
    <property type="project" value="InterPro"/>
</dbReference>
<protein>
    <submittedName>
        <fullName evidence="8">AMP-binding protein</fullName>
    </submittedName>
</protein>
<dbReference type="Gene3D" id="3.30.559.10">
    <property type="entry name" value="Chloramphenicol acetyltransferase-like domain"/>
    <property type="match status" value="1"/>
</dbReference>
<dbReference type="Proteomes" id="UP000460318">
    <property type="component" value="Unassembled WGS sequence"/>
</dbReference>
<feature type="coiled-coil region" evidence="6">
    <location>
        <begin position="1176"/>
        <end position="1203"/>
    </location>
</feature>
<dbReference type="InterPro" id="IPR000873">
    <property type="entry name" value="AMP-dep_synth/lig_dom"/>
</dbReference>
<dbReference type="CDD" id="cd19531">
    <property type="entry name" value="LCL_NRPS-like"/>
    <property type="match status" value="1"/>
</dbReference>
<evidence type="ECO:0000313" key="8">
    <source>
        <dbReference type="EMBL" id="MWV44649.1"/>
    </source>
</evidence>
<dbReference type="Pfam" id="PF00501">
    <property type="entry name" value="AMP-binding"/>
    <property type="match status" value="2"/>
</dbReference>
<keyword evidence="4" id="KW-0276">Fatty acid metabolism</keyword>
<evidence type="ECO:0000256" key="5">
    <source>
        <dbReference type="ARBA" id="ARBA00023098"/>
    </source>
</evidence>
<evidence type="ECO:0000256" key="1">
    <source>
        <dbReference type="ARBA" id="ARBA00001957"/>
    </source>
</evidence>
<dbReference type="PANTHER" id="PTHR45527:SF1">
    <property type="entry name" value="FATTY ACID SYNTHASE"/>
    <property type="match status" value="1"/>
</dbReference>
<dbReference type="Pfam" id="PF00668">
    <property type="entry name" value="Condensation"/>
    <property type="match status" value="1"/>
</dbReference>
<keyword evidence="3" id="KW-0677">Repeat</keyword>
<evidence type="ECO:0000256" key="3">
    <source>
        <dbReference type="ARBA" id="ARBA00022737"/>
    </source>
</evidence>